<dbReference type="RefSeq" id="WP_169931133.1">
    <property type="nucleotide sequence ID" value="NZ_PIPR01000002.1"/>
</dbReference>
<evidence type="ECO:0000313" key="3">
    <source>
        <dbReference type="Proteomes" id="UP000287766"/>
    </source>
</evidence>
<feature type="transmembrane region" description="Helical" evidence="1">
    <location>
        <begin position="103"/>
        <end position="122"/>
    </location>
</feature>
<evidence type="ECO:0008006" key="4">
    <source>
        <dbReference type="Google" id="ProtNLM"/>
    </source>
</evidence>
<evidence type="ECO:0000256" key="1">
    <source>
        <dbReference type="SAM" id="Phobius"/>
    </source>
</evidence>
<keyword evidence="3" id="KW-1185">Reference proteome</keyword>
<gene>
    <name evidence="2" type="ORF">CWE22_09160</name>
</gene>
<keyword evidence="1" id="KW-0472">Membrane</keyword>
<feature type="transmembrane region" description="Helical" evidence="1">
    <location>
        <begin position="60"/>
        <end position="82"/>
    </location>
</feature>
<comment type="caution">
    <text evidence="2">The sequence shown here is derived from an EMBL/GenBank/DDBJ whole genome shotgun (WGS) entry which is preliminary data.</text>
</comment>
<dbReference type="EMBL" id="PIPR01000002">
    <property type="protein sequence ID" value="RUO39458.1"/>
    <property type="molecule type" value="Genomic_DNA"/>
</dbReference>
<organism evidence="2 3">
    <name type="scientific">Pseudidiomarina aestuarii</name>
    <dbReference type="NCBI Taxonomy" id="624146"/>
    <lineage>
        <taxon>Bacteria</taxon>
        <taxon>Pseudomonadati</taxon>
        <taxon>Pseudomonadota</taxon>
        <taxon>Gammaproteobacteria</taxon>
        <taxon>Alteromonadales</taxon>
        <taxon>Idiomarinaceae</taxon>
        <taxon>Pseudidiomarina</taxon>
    </lineage>
</organism>
<protein>
    <recommendedName>
        <fullName evidence="4">DUF2165 domain-containing protein</fullName>
    </recommendedName>
</protein>
<accession>A0A7Z7ESW4</accession>
<proteinExistence type="predicted"/>
<dbReference type="Proteomes" id="UP000287766">
    <property type="component" value="Unassembled WGS sequence"/>
</dbReference>
<sequence>MIRTLKCVFVLLLALMCLLYALQNIANIDACYGAIAYVLSLQDHIVYPNSIIPSITNGTIVWLAVVVIIATEILAGIILAKGAFDLWSARRADAATFNRAKRFALLGAGIGIIVWFGYFGVFGGSLMQMWQTQAGAMSLNGAFQYFASCVFVWLLLASRDD</sequence>
<name>A0A7Z7ESW4_9GAMM</name>
<keyword evidence="1" id="KW-1133">Transmembrane helix</keyword>
<feature type="transmembrane region" description="Helical" evidence="1">
    <location>
        <begin position="142"/>
        <end position="158"/>
    </location>
</feature>
<dbReference type="InterPro" id="IPR018681">
    <property type="entry name" value="DUF2165_transmembrane"/>
</dbReference>
<dbReference type="Pfam" id="PF09933">
    <property type="entry name" value="DUF2165"/>
    <property type="match status" value="1"/>
</dbReference>
<reference evidence="3" key="1">
    <citation type="journal article" date="2018" name="Front. Microbiol.">
        <title>Genome-Based Analysis Reveals the Taxonomy and Diversity of the Family Idiomarinaceae.</title>
        <authorList>
            <person name="Liu Y."/>
            <person name="Lai Q."/>
            <person name="Shao Z."/>
        </authorList>
    </citation>
    <scope>NUCLEOTIDE SEQUENCE [LARGE SCALE GENOMIC DNA]</scope>
    <source>
        <strain evidence="3">KYW314</strain>
    </source>
</reference>
<dbReference type="AlphaFoldDB" id="A0A7Z7ESW4"/>
<evidence type="ECO:0000313" key="2">
    <source>
        <dbReference type="EMBL" id="RUO39458.1"/>
    </source>
</evidence>
<keyword evidence="1" id="KW-0812">Transmembrane</keyword>